<dbReference type="GO" id="GO:0030077">
    <property type="term" value="C:plasma membrane light-harvesting complex"/>
    <property type="evidence" value="ECO:0007669"/>
    <property type="project" value="InterPro"/>
</dbReference>
<keyword evidence="12" id="KW-0732">Signal</keyword>
<sequence length="355" mass="38051">MRRLIVLACTAALPLLLGGCELGPKESSQNGYRGTGMDTIAVTAATKAALKANEAPPPPYTPPGTEGPRAATIYKNVQVLGDVSDEQFNYTMAAITAWVAPKEGCNYCHNPANMASDEIYTKVVARKMLQMTRDINGGWSNHVGKTGVTCWTCHRGQAVPTEHWTMPNVPEHKGVIRKKNGQNDPVAASAYSSLPNDAVAMYLLGGNDTKPARVNSTTMHPGPNKTRTMEAEKTYAMMMHISKSLGVNCTTCHNAQSFQSWSSSNKQRVTAWHGLNMARSINHDYISPLAPVFPANRKGTMGDPFKANCATCHRGQNKPLGGYPMAKDYPALWKPAAAKPIATTAAAASSPPAAP</sequence>
<feature type="binding site" description="covalent" evidence="10">
    <location>
        <position position="150"/>
    </location>
    <ligand>
        <name>heme</name>
        <dbReference type="ChEBI" id="CHEBI:30413"/>
        <label>2</label>
    </ligand>
</feature>
<evidence type="ECO:0000256" key="3">
    <source>
        <dbReference type="ARBA" id="ARBA00022448"/>
    </source>
</evidence>
<comment type="PTM">
    <text evidence="9 10">Binds 4 heme groups per subunit.</text>
</comment>
<dbReference type="NCBIfam" id="NF040706">
    <property type="entry name" value="photo_cyt_PufC"/>
    <property type="match status" value="1"/>
</dbReference>
<feature type="binding site" description="axial binding residue" evidence="11">
    <location>
        <position position="142"/>
    </location>
    <ligand>
        <name>heme</name>
        <dbReference type="ChEBI" id="CHEBI:30413"/>
        <label>4</label>
    </ligand>
    <ligandPart>
        <name>Fe</name>
        <dbReference type="ChEBI" id="CHEBI:18248"/>
    </ligandPart>
</feature>
<evidence type="ECO:0000313" key="14">
    <source>
        <dbReference type="Proteomes" id="UP000321172"/>
    </source>
</evidence>
<dbReference type="Proteomes" id="UP000321172">
    <property type="component" value="Chromosome"/>
</dbReference>
<dbReference type="GO" id="GO:0005506">
    <property type="term" value="F:iron ion binding"/>
    <property type="evidence" value="ECO:0007669"/>
    <property type="project" value="InterPro"/>
</dbReference>
<keyword evidence="5 9" id="KW-0349">Heme</keyword>
<keyword evidence="14" id="KW-1185">Reference proteome</keyword>
<keyword evidence="9" id="KW-0674">Reaction center</keyword>
<evidence type="ECO:0000256" key="9">
    <source>
        <dbReference type="PIRNR" id="PIRNR000017"/>
    </source>
</evidence>
<evidence type="ECO:0000256" key="1">
    <source>
        <dbReference type="ARBA" id="ARBA00003196"/>
    </source>
</evidence>
<evidence type="ECO:0000256" key="4">
    <source>
        <dbReference type="ARBA" id="ARBA00022531"/>
    </source>
</evidence>
<dbReference type="CDD" id="cd09224">
    <property type="entry name" value="CytoC_RC"/>
    <property type="match status" value="1"/>
</dbReference>
<name>A0A5B8S482_9SPHN</name>
<dbReference type="EMBL" id="CP042345">
    <property type="protein sequence ID" value="QEA16291.1"/>
    <property type="molecule type" value="Genomic_DNA"/>
</dbReference>
<protein>
    <recommendedName>
        <fullName evidence="2 9">Photosynthetic reaction center cytochrome c subunit</fullName>
    </recommendedName>
</protein>
<feature type="binding site" description="covalent" evidence="10">
    <location>
        <position position="309"/>
    </location>
    <ligand>
        <name>heme</name>
        <dbReference type="ChEBI" id="CHEBI:30413"/>
        <label>4</label>
    </ligand>
</feature>
<dbReference type="PROSITE" id="PS51257">
    <property type="entry name" value="PROKAR_LIPOPROTEIN"/>
    <property type="match status" value="1"/>
</dbReference>
<feature type="signal peptide" evidence="12">
    <location>
        <begin position="1"/>
        <end position="19"/>
    </location>
</feature>
<dbReference type="GO" id="GO:0009055">
    <property type="term" value="F:electron transfer activity"/>
    <property type="evidence" value="ECO:0007669"/>
    <property type="project" value="InterPro"/>
</dbReference>
<dbReference type="KEGG" id="ngf:FRF71_09180"/>
<reference evidence="13 14" key="1">
    <citation type="journal article" date="2013" name="J. Microbiol. Biotechnol.">
        <title>Novosphingobium ginsenosidimutans sp. nov., with the ability to convert ginsenoside.</title>
        <authorList>
            <person name="Kim J.K."/>
            <person name="He D."/>
            <person name="Liu Q.M."/>
            <person name="Park H.Y."/>
            <person name="Jung M.S."/>
            <person name="Yoon M.H."/>
            <person name="Kim S.C."/>
            <person name="Im W.T."/>
        </authorList>
    </citation>
    <scope>NUCLEOTIDE SEQUENCE [LARGE SCALE GENOMIC DNA]</scope>
    <source>
        <strain evidence="13 14">FW-6</strain>
    </source>
</reference>
<feature type="binding site" description="covalent" evidence="10">
    <location>
        <position position="108"/>
    </location>
    <ligand>
        <name>heme</name>
        <dbReference type="ChEBI" id="CHEBI:30413"/>
        <label>1</label>
    </ligand>
</feature>
<feature type="binding site" description="axial binding residue" evidence="11">
    <location>
        <position position="154"/>
    </location>
    <ligand>
        <name>heme</name>
        <dbReference type="ChEBI" id="CHEBI:30413"/>
        <label>2</label>
    </ligand>
    <ligandPart>
        <name>Fe</name>
        <dbReference type="ChEBI" id="CHEBI:18248"/>
    </ligandPart>
</feature>
<dbReference type="PIRSF" id="PIRSF000017">
    <property type="entry name" value="RC_cytochrome"/>
    <property type="match status" value="1"/>
</dbReference>
<dbReference type="InterPro" id="IPR003158">
    <property type="entry name" value="Photosyn_RC_cyt_c-su"/>
</dbReference>
<evidence type="ECO:0000256" key="12">
    <source>
        <dbReference type="SAM" id="SignalP"/>
    </source>
</evidence>
<dbReference type="AlphaFoldDB" id="A0A5B8S482"/>
<dbReference type="Gene3D" id="1.10.468.10">
    <property type="entry name" value="Photosynthetic Reaction Center, subunit C, domain 2"/>
    <property type="match status" value="2"/>
</dbReference>
<dbReference type="InterPro" id="IPR036280">
    <property type="entry name" value="Multihaem_cyt_sf"/>
</dbReference>
<evidence type="ECO:0000256" key="11">
    <source>
        <dbReference type="PIRSR" id="PIRSR000017-2"/>
    </source>
</evidence>
<feature type="binding site" description="axial binding residue" evidence="11">
    <location>
        <position position="253"/>
    </location>
    <ligand>
        <name>heme</name>
        <dbReference type="ChEBI" id="CHEBI:30413"/>
        <label>3</label>
    </ligand>
    <ligandPart>
        <name>Fe</name>
        <dbReference type="ChEBI" id="CHEBI:18248"/>
    </ligandPart>
</feature>
<evidence type="ECO:0000256" key="10">
    <source>
        <dbReference type="PIRSR" id="PIRSR000017-1"/>
    </source>
</evidence>
<keyword evidence="6 9" id="KW-0479">Metal-binding</keyword>
<feature type="binding site" description="axial binding residue" evidence="11">
    <location>
        <position position="238"/>
    </location>
    <ligand>
        <name>heme</name>
        <dbReference type="ChEBI" id="CHEBI:30413"/>
        <label>3</label>
    </ligand>
    <ligandPart>
        <name>Fe</name>
        <dbReference type="ChEBI" id="CHEBI:18248"/>
    </ligandPart>
</feature>
<feature type="binding site" description="covalent" evidence="10">
    <location>
        <position position="312"/>
    </location>
    <ligand>
        <name>heme</name>
        <dbReference type="ChEBI" id="CHEBI:30413"/>
        <label>4</label>
    </ligand>
</feature>
<evidence type="ECO:0000256" key="7">
    <source>
        <dbReference type="ARBA" id="ARBA00022982"/>
    </source>
</evidence>
<dbReference type="GO" id="GO:0020037">
    <property type="term" value="F:heme binding"/>
    <property type="evidence" value="ECO:0007669"/>
    <property type="project" value="InterPro"/>
</dbReference>
<dbReference type="OrthoDB" id="9813732at2"/>
<feature type="binding site" description="covalent" evidence="10">
    <location>
        <position position="252"/>
    </location>
    <ligand>
        <name>heme</name>
        <dbReference type="ChEBI" id="CHEBI:30413"/>
        <label>3</label>
    </ligand>
</feature>
<keyword evidence="4 9" id="KW-0602">Photosynthesis</keyword>
<evidence type="ECO:0000256" key="5">
    <source>
        <dbReference type="ARBA" id="ARBA00022617"/>
    </source>
</evidence>
<feature type="binding site" description="covalent" evidence="10">
    <location>
        <position position="105"/>
    </location>
    <ligand>
        <name>heme</name>
        <dbReference type="ChEBI" id="CHEBI:30413"/>
        <label>1</label>
    </ligand>
</feature>
<comment type="function">
    <text evidence="1 9">The reaction center of purple bacteria contains a tightly bound cytochrome molecule which re-reduces the photo oxidized primary electron donor.</text>
</comment>
<evidence type="ECO:0000256" key="8">
    <source>
        <dbReference type="ARBA" id="ARBA00023004"/>
    </source>
</evidence>
<feature type="binding site" description="covalent" evidence="10">
    <location>
        <position position="249"/>
    </location>
    <ligand>
        <name>heme</name>
        <dbReference type="ChEBI" id="CHEBI:30413"/>
        <label>3</label>
    </ligand>
</feature>
<feature type="chain" id="PRO_5023087073" description="Photosynthetic reaction center cytochrome c subunit" evidence="12">
    <location>
        <begin position="20"/>
        <end position="355"/>
    </location>
</feature>
<feature type="binding site" description="axial binding residue" evidence="11">
    <location>
        <position position="92"/>
    </location>
    <ligand>
        <name>heme</name>
        <dbReference type="ChEBI" id="CHEBI:30413"/>
        <label>1</label>
    </ligand>
    <ligandPart>
        <name>Fe</name>
        <dbReference type="ChEBI" id="CHEBI:18248"/>
    </ligandPart>
</feature>
<feature type="binding site" description="axial binding residue" evidence="11">
    <location>
        <position position="313"/>
    </location>
    <ligand>
        <name>heme</name>
        <dbReference type="ChEBI" id="CHEBI:30413"/>
        <label>4</label>
    </ligand>
    <ligandPart>
        <name>Fe</name>
        <dbReference type="ChEBI" id="CHEBI:18248"/>
    </ligandPart>
</feature>
<feature type="binding site" description="axial binding residue" evidence="11">
    <location>
        <position position="128"/>
    </location>
    <ligand>
        <name>heme</name>
        <dbReference type="ChEBI" id="CHEBI:30413"/>
        <label>2</label>
    </ligand>
    <ligandPart>
        <name>Fe</name>
        <dbReference type="ChEBI" id="CHEBI:18248"/>
    </ligandPart>
</feature>
<evidence type="ECO:0000256" key="6">
    <source>
        <dbReference type="ARBA" id="ARBA00022723"/>
    </source>
</evidence>
<evidence type="ECO:0000256" key="2">
    <source>
        <dbReference type="ARBA" id="ARBA00015978"/>
    </source>
</evidence>
<dbReference type="GO" id="GO:0019684">
    <property type="term" value="P:photosynthesis, light reaction"/>
    <property type="evidence" value="ECO:0007669"/>
    <property type="project" value="InterPro"/>
</dbReference>
<evidence type="ECO:0000313" key="13">
    <source>
        <dbReference type="EMBL" id="QEA16291.1"/>
    </source>
</evidence>
<gene>
    <name evidence="13" type="ORF">FRF71_09180</name>
</gene>
<dbReference type="InterPro" id="IPR023119">
    <property type="entry name" value="Multihaem_cyt_PRC_cyt_su-like"/>
</dbReference>
<proteinExistence type="predicted"/>
<keyword evidence="3 9" id="KW-0813">Transport</keyword>
<dbReference type="SUPFAM" id="SSF48695">
    <property type="entry name" value="Multiheme cytochromes"/>
    <property type="match status" value="1"/>
</dbReference>
<feature type="binding site" description="covalent" evidence="10">
    <location>
        <position position="153"/>
    </location>
    <ligand>
        <name>heme</name>
        <dbReference type="ChEBI" id="CHEBI:30413"/>
        <label>2</label>
    </ligand>
</feature>
<organism evidence="13 14">
    <name type="scientific">Novosphingobium ginsenosidimutans</name>
    <dbReference type="NCBI Taxonomy" id="1176536"/>
    <lineage>
        <taxon>Bacteria</taxon>
        <taxon>Pseudomonadati</taxon>
        <taxon>Pseudomonadota</taxon>
        <taxon>Alphaproteobacteria</taxon>
        <taxon>Sphingomonadales</taxon>
        <taxon>Sphingomonadaceae</taxon>
        <taxon>Novosphingobium</taxon>
    </lineage>
</organism>
<dbReference type="Pfam" id="PF02276">
    <property type="entry name" value="CytoC_RC"/>
    <property type="match status" value="1"/>
</dbReference>
<keyword evidence="7 9" id="KW-0249">Electron transport</keyword>
<dbReference type="RefSeq" id="WP_147090372.1">
    <property type="nucleotide sequence ID" value="NZ_BAABJD010000006.1"/>
</dbReference>
<accession>A0A5B8S482</accession>
<keyword evidence="8 9" id="KW-0408">Iron</keyword>
<feature type="binding site" description="axial binding residue" evidence="11">
    <location>
        <position position="109"/>
    </location>
    <ligand>
        <name>heme</name>
        <dbReference type="ChEBI" id="CHEBI:30413"/>
        <label>1</label>
    </ligand>
    <ligandPart>
        <name>Fe</name>
        <dbReference type="ChEBI" id="CHEBI:18248"/>
    </ligandPart>
</feature>